<dbReference type="Proteomes" id="UP000094389">
    <property type="component" value="Unassembled WGS sequence"/>
</dbReference>
<dbReference type="PANTHER" id="PTHR14269:SF60">
    <property type="entry name" value="CARDIOLIPIN SYNTHASE (CMP-FORMING)"/>
    <property type="match status" value="1"/>
</dbReference>
<evidence type="ECO:0000256" key="2">
    <source>
        <dbReference type="ARBA" id="ARBA00010441"/>
    </source>
</evidence>
<dbReference type="PIRSF" id="PIRSF000847">
    <property type="entry name" value="Phos_ph_gly_syn"/>
    <property type="match status" value="1"/>
</dbReference>
<feature type="transmembrane region" description="Helical" evidence="12">
    <location>
        <begin position="35"/>
        <end position="55"/>
    </location>
</feature>
<keyword evidence="3" id="KW-0444">Lipid biosynthesis</keyword>
<dbReference type="InterPro" id="IPR004570">
    <property type="entry name" value="Phosphatidylglycerol_P_synth"/>
</dbReference>
<evidence type="ECO:0000256" key="11">
    <source>
        <dbReference type="RuleBase" id="RU003750"/>
    </source>
</evidence>
<dbReference type="FunFam" id="1.20.120.1760:FF:000017">
    <property type="entry name" value="Phosphatidyl synthase"/>
    <property type="match status" value="1"/>
</dbReference>
<evidence type="ECO:0000256" key="6">
    <source>
        <dbReference type="ARBA" id="ARBA00022989"/>
    </source>
</evidence>
<feature type="transmembrane region" description="Helical" evidence="12">
    <location>
        <begin position="76"/>
        <end position="100"/>
    </location>
</feature>
<dbReference type="EMBL" id="KV453929">
    <property type="protein sequence ID" value="ODV73775.1"/>
    <property type="molecule type" value="Genomic_DNA"/>
</dbReference>
<dbReference type="InterPro" id="IPR048254">
    <property type="entry name" value="CDP_ALCOHOL_P_TRANSF_CS"/>
</dbReference>
<dbReference type="GO" id="GO:0043337">
    <property type="term" value="F:cardiolipin synthase (CMP-forming)"/>
    <property type="evidence" value="ECO:0007669"/>
    <property type="project" value="TreeGrafter"/>
</dbReference>
<comment type="subcellular location">
    <subcellularLocation>
        <location evidence="1">Membrane</location>
        <topology evidence="1">Multi-pass membrane protein</topology>
    </subcellularLocation>
</comment>
<dbReference type="PROSITE" id="PS00379">
    <property type="entry name" value="CDP_ALCOHOL_P_TRANSF"/>
    <property type="match status" value="1"/>
</dbReference>
<dbReference type="GO" id="GO:0016020">
    <property type="term" value="C:membrane"/>
    <property type="evidence" value="ECO:0007669"/>
    <property type="project" value="UniProtKB-SubCell"/>
</dbReference>
<proteinExistence type="inferred from homology"/>
<evidence type="ECO:0000256" key="12">
    <source>
        <dbReference type="SAM" id="Phobius"/>
    </source>
</evidence>
<evidence type="ECO:0000256" key="7">
    <source>
        <dbReference type="ARBA" id="ARBA00023098"/>
    </source>
</evidence>
<evidence type="ECO:0000256" key="1">
    <source>
        <dbReference type="ARBA" id="ARBA00004141"/>
    </source>
</evidence>
<dbReference type="STRING" id="983966.A0A1E4S2S1"/>
<protein>
    <submittedName>
        <fullName evidence="13">CDP-diacylglycerol--glycerol-3-phosphate 3-phosphatidyltransferase</fullName>
    </submittedName>
</protein>
<dbReference type="PANTHER" id="PTHR14269">
    <property type="entry name" value="CDP-DIACYLGLYCEROL--GLYCEROL-3-PHOSPHATE 3-PHOSPHATIDYLTRANSFERASE-RELATED"/>
    <property type="match status" value="1"/>
</dbReference>
<evidence type="ECO:0000256" key="8">
    <source>
        <dbReference type="ARBA" id="ARBA00023136"/>
    </source>
</evidence>
<sequence length="210" mass="23472">MLPEHENIYTIPNMLTMTRLISAPVIGFLILKHKIWLSFGLFAYSSVTDFIDGYIARKYNMKSVVGSVIDPMADKMLMVICTGCLAMIGQMPMYLAVIILGRDGLLALSAIYYRYISLPPPKTFARYWDFSIPSAQVYPTTISKYNTLFQMVYVAGEVIRPAMITLVDPQVIPMVDTGFQCFGAFVGLTTILSGLSYVFSKDAVKILTKK</sequence>
<keyword evidence="6 12" id="KW-1133">Transmembrane helix</keyword>
<keyword evidence="9" id="KW-0594">Phospholipid biosynthesis</keyword>
<evidence type="ECO:0000256" key="9">
    <source>
        <dbReference type="ARBA" id="ARBA00023209"/>
    </source>
</evidence>
<evidence type="ECO:0000256" key="5">
    <source>
        <dbReference type="ARBA" id="ARBA00022692"/>
    </source>
</evidence>
<keyword evidence="8 12" id="KW-0472">Membrane</keyword>
<dbReference type="InterPro" id="IPR050324">
    <property type="entry name" value="CDP-alcohol_PTase-I"/>
</dbReference>
<keyword evidence="14" id="KW-1185">Reference proteome</keyword>
<keyword evidence="7" id="KW-0443">Lipid metabolism</keyword>
<evidence type="ECO:0000256" key="10">
    <source>
        <dbReference type="ARBA" id="ARBA00023264"/>
    </source>
</evidence>
<dbReference type="GeneID" id="30987057"/>
<feature type="transmembrane region" description="Helical" evidence="12">
    <location>
        <begin position="177"/>
        <end position="200"/>
    </location>
</feature>
<accession>A0A1E4S2S1</accession>
<evidence type="ECO:0000256" key="4">
    <source>
        <dbReference type="ARBA" id="ARBA00022679"/>
    </source>
</evidence>
<dbReference type="AlphaFoldDB" id="A0A1E4S2S1"/>
<name>A0A1E4S2S1_CYBJN</name>
<dbReference type="OMA" id="KRFNMAS"/>
<dbReference type="Gene3D" id="1.20.120.1760">
    <property type="match status" value="1"/>
</dbReference>
<evidence type="ECO:0000256" key="3">
    <source>
        <dbReference type="ARBA" id="ARBA00022516"/>
    </source>
</evidence>
<dbReference type="GO" id="GO:0032049">
    <property type="term" value="P:cardiolipin biosynthetic process"/>
    <property type="evidence" value="ECO:0007669"/>
    <property type="project" value="TreeGrafter"/>
</dbReference>
<dbReference type="InterPro" id="IPR043130">
    <property type="entry name" value="CDP-OH_PTrfase_TM_dom"/>
</dbReference>
<reference evidence="13 14" key="1">
    <citation type="journal article" date="2016" name="Proc. Natl. Acad. Sci. U.S.A.">
        <title>Comparative genomics of biotechnologically important yeasts.</title>
        <authorList>
            <person name="Riley R."/>
            <person name="Haridas S."/>
            <person name="Wolfe K.H."/>
            <person name="Lopes M.R."/>
            <person name="Hittinger C.T."/>
            <person name="Goeker M."/>
            <person name="Salamov A.A."/>
            <person name="Wisecaver J.H."/>
            <person name="Long T.M."/>
            <person name="Calvey C.H."/>
            <person name="Aerts A.L."/>
            <person name="Barry K.W."/>
            <person name="Choi C."/>
            <person name="Clum A."/>
            <person name="Coughlan A.Y."/>
            <person name="Deshpande S."/>
            <person name="Douglass A.P."/>
            <person name="Hanson S.J."/>
            <person name="Klenk H.-P."/>
            <person name="LaButti K.M."/>
            <person name="Lapidus A."/>
            <person name="Lindquist E.A."/>
            <person name="Lipzen A.M."/>
            <person name="Meier-Kolthoff J.P."/>
            <person name="Ohm R.A."/>
            <person name="Otillar R.P."/>
            <person name="Pangilinan J.L."/>
            <person name="Peng Y."/>
            <person name="Rokas A."/>
            <person name="Rosa C.A."/>
            <person name="Scheuner C."/>
            <person name="Sibirny A.A."/>
            <person name="Slot J.C."/>
            <person name="Stielow J.B."/>
            <person name="Sun H."/>
            <person name="Kurtzman C.P."/>
            <person name="Blackwell M."/>
            <person name="Grigoriev I.V."/>
            <person name="Jeffries T.W."/>
        </authorList>
    </citation>
    <scope>NUCLEOTIDE SEQUENCE [LARGE SCALE GENOMIC DNA]</scope>
    <source>
        <strain evidence="14">ATCC 18201 / CBS 1600 / BCRC 20928 / JCM 3617 / NBRC 0987 / NRRL Y-1542</strain>
    </source>
</reference>
<evidence type="ECO:0000313" key="14">
    <source>
        <dbReference type="Proteomes" id="UP000094389"/>
    </source>
</evidence>
<dbReference type="RefSeq" id="XP_020070814.1">
    <property type="nucleotide sequence ID" value="XM_020212661.1"/>
</dbReference>
<keyword evidence="4 11" id="KW-0808">Transferase</keyword>
<evidence type="ECO:0000313" key="13">
    <source>
        <dbReference type="EMBL" id="ODV73775.1"/>
    </source>
</evidence>
<comment type="similarity">
    <text evidence="2 11">Belongs to the CDP-alcohol phosphatidyltransferase class-I family.</text>
</comment>
<dbReference type="OrthoDB" id="10020554at2759"/>
<gene>
    <name evidence="13" type="ORF">CYBJADRAFT_126697</name>
</gene>
<dbReference type="GO" id="GO:0005739">
    <property type="term" value="C:mitochondrion"/>
    <property type="evidence" value="ECO:0007669"/>
    <property type="project" value="TreeGrafter"/>
</dbReference>
<dbReference type="InterPro" id="IPR000462">
    <property type="entry name" value="CDP-OH_P_trans"/>
</dbReference>
<keyword evidence="5 12" id="KW-0812">Transmembrane</keyword>
<dbReference type="Pfam" id="PF01066">
    <property type="entry name" value="CDP-OH_P_transf"/>
    <property type="match status" value="1"/>
</dbReference>
<keyword evidence="10" id="KW-1208">Phospholipid metabolism</keyword>
<dbReference type="GO" id="GO:0008444">
    <property type="term" value="F:CDP-diacylglycerol-glycerol-3-phosphate 3-phosphatidyltransferase activity"/>
    <property type="evidence" value="ECO:0007669"/>
    <property type="project" value="InterPro"/>
</dbReference>
<organism evidence="13 14">
    <name type="scientific">Cyberlindnera jadinii (strain ATCC 18201 / CBS 1600 / BCRC 20928 / JCM 3617 / NBRC 0987 / NRRL Y-1542)</name>
    <name type="common">Torula yeast</name>
    <name type="synonym">Candida utilis</name>
    <dbReference type="NCBI Taxonomy" id="983966"/>
    <lineage>
        <taxon>Eukaryota</taxon>
        <taxon>Fungi</taxon>
        <taxon>Dikarya</taxon>
        <taxon>Ascomycota</taxon>
        <taxon>Saccharomycotina</taxon>
        <taxon>Saccharomycetes</taxon>
        <taxon>Phaffomycetales</taxon>
        <taxon>Phaffomycetaceae</taxon>
        <taxon>Cyberlindnera</taxon>
    </lineage>
</organism>